<dbReference type="GO" id="GO:0016758">
    <property type="term" value="F:hexosyltransferase activity"/>
    <property type="evidence" value="ECO:0007669"/>
    <property type="project" value="InterPro"/>
</dbReference>
<keyword evidence="3 9" id="KW-0808">Transferase</keyword>
<feature type="transmembrane region" description="Helical" evidence="8">
    <location>
        <begin position="302"/>
        <end position="323"/>
    </location>
</feature>
<keyword evidence="9" id="KW-0328">Glycosyltransferase</keyword>
<evidence type="ECO:0000256" key="8">
    <source>
        <dbReference type="SAM" id="Phobius"/>
    </source>
</evidence>
<gene>
    <name evidence="9" type="ORF">D7316_00810</name>
</gene>
<evidence type="ECO:0000256" key="2">
    <source>
        <dbReference type="ARBA" id="ARBA00022475"/>
    </source>
</evidence>
<feature type="transmembrane region" description="Helical" evidence="8">
    <location>
        <begin position="26"/>
        <end position="46"/>
    </location>
</feature>
<feature type="transmembrane region" description="Helical" evidence="8">
    <location>
        <begin position="224"/>
        <end position="243"/>
    </location>
</feature>
<feature type="transmembrane region" description="Helical" evidence="8">
    <location>
        <begin position="142"/>
        <end position="158"/>
    </location>
</feature>
<keyword evidence="5 8" id="KW-1133">Transmembrane helix</keyword>
<comment type="subcellular location">
    <subcellularLocation>
        <location evidence="1">Cell membrane</location>
        <topology evidence="1">Multi-pass membrane protein</topology>
    </subcellularLocation>
</comment>
<evidence type="ECO:0000256" key="1">
    <source>
        <dbReference type="ARBA" id="ARBA00004651"/>
    </source>
</evidence>
<dbReference type="EMBL" id="CP033972">
    <property type="protein sequence ID" value="AZG44226.1"/>
    <property type="molecule type" value="Genomic_DNA"/>
</dbReference>
<dbReference type="AlphaFoldDB" id="A0A3G8JGN5"/>
<sequence>MSCEYVRLVRVASVDTQGSGRAAPVIAWWVIGIAASAAVGAIVWHLTAVSPGNPFYGLFSNYTDLRVYRAGAQTVLDGRSLYGGPVLWRLDFTYPPFSALVFVPFALLTQTTAAVVWWVATFAALIAVIVLSFRSLGYRIDRRLWMLAVLLAIGSTVLEPVRTTIWLGQINIFLMALILVDLVLLDMVRPGSRLKGIGVGLAAGVKLTPAFFLLYLAVNRQWRAVVTGIGAFATTVVVGLLVIPGDAWSYWTDRVGGAARVGRVDSPANQSVNGFISQMLAYFDVRRFAHPLRGIPLYEAPWWLWMPVALIAAILGLWAARVAHRRGQELLAVTIVGMTASTVSPFSWGHHWVWFVPLFVVAFDFAYRGVTEIGAGAWARWLAPATVVGLSFTWWHHWYNSGPRLGSDHAIALGLFMMPRWPDPQWFDRLAVILYAGCYPLALLLTIIVTLVADARLRRAEQRRSVGRPPGDIVSVA</sequence>
<feature type="transmembrane region" description="Helical" evidence="8">
    <location>
        <begin position="115"/>
        <end position="136"/>
    </location>
</feature>
<evidence type="ECO:0000313" key="9">
    <source>
        <dbReference type="EMBL" id="AZG44226.1"/>
    </source>
</evidence>
<keyword evidence="2" id="KW-1003">Cell membrane</keyword>
<comment type="similarity">
    <text evidence="7">Belongs to the glycosyltransferase 87 family.</text>
</comment>
<feature type="transmembrane region" description="Helical" evidence="8">
    <location>
        <begin position="377"/>
        <end position="395"/>
    </location>
</feature>
<dbReference type="Pfam" id="PF09594">
    <property type="entry name" value="GT87"/>
    <property type="match status" value="1"/>
</dbReference>
<dbReference type="GO" id="GO:0005886">
    <property type="term" value="C:plasma membrane"/>
    <property type="evidence" value="ECO:0007669"/>
    <property type="project" value="UniProtKB-SubCell"/>
</dbReference>
<evidence type="ECO:0000256" key="7">
    <source>
        <dbReference type="ARBA" id="ARBA00024033"/>
    </source>
</evidence>
<dbReference type="InterPro" id="IPR018584">
    <property type="entry name" value="GT87"/>
</dbReference>
<feature type="transmembrane region" description="Helical" evidence="8">
    <location>
        <begin position="330"/>
        <end position="346"/>
    </location>
</feature>
<evidence type="ECO:0000256" key="3">
    <source>
        <dbReference type="ARBA" id="ARBA00022679"/>
    </source>
</evidence>
<dbReference type="OrthoDB" id="9774600at2"/>
<accession>A0A3G8JGN5</accession>
<keyword evidence="4 8" id="KW-0812">Transmembrane</keyword>
<feature type="transmembrane region" description="Helical" evidence="8">
    <location>
        <begin position="430"/>
        <end position="453"/>
    </location>
</feature>
<evidence type="ECO:0000313" key="10">
    <source>
        <dbReference type="Proteomes" id="UP000271469"/>
    </source>
</evidence>
<keyword evidence="10" id="KW-1185">Reference proteome</keyword>
<reference evidence="9 10" key="1">
    <citation type="submission" date="2018-11" db="EMBL/GenBank/DDBJ databases">
        <title>Gordonia insulae sp. nov., isolated from an island soil.</title>
        <authorList>
            <person name="Kim Y.S."/>
            <person name="Kim S.B."/>
        </authorList>
    </citation>
    <scope>NUCLEOTIDE SEQUENCE [LARGE SCALE GENOMIC DNA]</scope>
    <source>
        <strain evidence="9 10">MMS17-SY073</strain>
    </source>
</reference>
<dbReference type="EC" id="2.4.1.-" evidence="9"/>
<dbReference type="RefSeq" id="WP_124707139.1">
    <property type="nucleotide sequence ID" value="NZ_CP033972.1"/>
</dbReference>
<organism evidence="9 10">
    <name type="scientific">Gordonia insulae</name>
    <dbReference type="NCBI Taxonomy" id="2420509"/>
    <lineage>
        <taxon>Bacteria</taxon>
        <taxon>Bacillati</taxon>
        <taxon>Actinomycetota</taxon>
        <taxon>Actinomycetes</taxon>
        <taxon>Mycobacteriales</taxon>
        <taxon>Gordoniaceae</taxon>
        <taxon>Gordonia</taxon>
    </lineage>
</organism>
<evidence type="ECO:0000256" key="4">
    <source>
        <dbReference type="ARBA" id="ARBA00022692"/>
    </source>
</evidence>
<feature type="transmembrane region" description="Helical" evidence="8">
    <location>
        <begin position="197"/>
        <end position="217"/>
    </location>
</feature>
<name>A0A3G8JGN5_9ACTN</name>
<evidence type="ECO:0000256" key="5">
    <source>
        <dbReference type="ARBA" id="ARBA00022989"/>
    </source>
</evidence>
<feature type="transmembrane region" description="Helical" evidence="8">
    <location>
        <begin position="352"/>
        <end position="370"/>
    </location>
</feature>
<proteinExistence type="inferred from homology"/>
<evidence type="ECO:0000256" key="6">
    <source>
        <dbReference type="ARBA" id="ARBA00023136"/>
    </source>
</evidence>
<keyword evidence="6 8" id="KW-0472">Membrane</keyword>
<protein>
    <submittedName>
        <fullName evidence="9">Polyprenol-phosphate-mannose-dependent alpha-(1-2)-phosphatidylinositol mannoside mannosyltransferase</fullName>
        <ecNumber evidence="9">2.4.1.-</ecNumber>
    </submittedName>
</protein>
<dbReference type="KEGG" id="gom:D7316_00810"/>
<dbReference type="Proteomes" id="UP000271469">
    <property type="component" value="Chromosome"/>
</dbReference>